<evidence type="ECO:0000313" key="2">
    <source>
        <dbReference type="EMBL" id="TDL91263.1"/>
    </source>
</evidence>
<dbReference type="Proteomes" id="UP000294562">
    <property type="component" value="Unassembled WGS sequence"/>
</dbReference>
<dbReference type="GO" id="GO:0006261">
    <property type="term" value="P:DNA-templated DNA replication"/>
    <property type="evidence" value="ECO:0007669"/>
    <property type="project" value="TreeGrafter"/>
</dbReference>
<evidence type="ECO:0000313" key="3">
    <source>
        <dbReference type="Proteomes" id="UP000294562"/>
    </source>
</evidence>
<reference evidence="2 3" key="1">
    <citation type="submission" date="2019-03" db="EMBL/GenBank/DDBJ databases">
        <title>Rhodobacteraceae bacterium SM1902, a new member of the family Rhodobacteraceae isolated from Yantai.</title>
        <authorList>
            <person name="Sun Y."/>
        </authorList>
    </citation>
    <scope>NUCLEOTIDE SEQUENCE [LARGE SCALE GENOMIC DNA]</scope>
    <source>
        <strain evidence="2 3">SM1902</strain>
    </source>
</reference>
<keyword evidence="3" id="KW-1185">Reference proteome</keyword>
<dbReference type="GO" id="GO:0003887">
    <property type="term" value="F:DNA-directed DNA polymerase activity"/>
    <property type="evidence" value="ECO:0007669"/>
    <property type="project" value="UniProtKB-EC"/>
</dbReference>
<dbReference type="PANTHER" id="PTHR11669">
    <property type="entry name" value="REPLICATION FACTOR C / DNA POLYMERASE III GAMMA-TAU SUBUNIT"/>
    <property type="match status" value="1"/>
</dbReference>
<dbReference type="NCBIfam" id="NF005677">
    <property type="entry name" value="PRK07471.1"/>
    <property type="match status" value="1"/>
</dbReference>
<dbReference type="RefSeq" id="WP_133341103.1">
    <property type="nucleotide sequence ID" value="NZ_SMZO01000002.1"/>
</dbReference>
<proteinExistence type="predicted"/>
<dbReference type="SMART" id="SM00382">
    <property type="entry name" value="AAA"/>
    <property type="match status" value="1"/>
</dbReference>
<protein>
    <submittedName>
        <fullName evidence="2">DNA polymerase III subunit delta</fullName>
        <ecNumber evidence="2">2.7.7.7</ecNumber>
    </submittedName>
</protein>
<dbReference type="EMBL" id="SMZO01000002">
    <property type="protein sequence ID" value="TDL91263.1"/>
    <property type="molecule type" value="Genomic_DNA"/>
</dbReference>
<dbReference type="InterPro" id="IPR027417">
    <property type="entry name" value="P-loop_NTPase"/>
</dbReference>
<dbReference type="AlphaFoldDB" id="A0A4R6B5Q2"/>
<accession>A0A4R6B5Q2</accession>
<keyword evidence="2" id="KW-0548">Nucleotidyltransferase</keyword>
<name>A0A4R6B5Q2_9RHOB</name>
<keyword evidence="2" id="KW-0808">Transferase</keyword>
<organism evidence="2 3">
    <name type="scientific">Meridianimarinicoccus aquatilis</name>
    <dbReference type="NCBI Taxonomy" id="2552766"/>
    <lineage>
        <taxon>Bacteria</taxon>
        <taxon>Pseudomonadati</taxon>
        <taxon>Pseudomonadota</taxon>
        <taxon>Alphaproteobacteria</taxon>
        <taxon>Rhodobacterales</taxon>
        <taxon>Paracoccaceae</taxon>
        <taxon>Meridianimarinicoccus</taxon>
    </lineage>
</organism>
<dbReference type="SUPFAM" id="SSF52540">
    <property type="entry name" value="P-loop containing nucleoside triphosphate hydrolases"/>
    <property type="match status" value="1"/>
</dbReference>
<dbReference type="GO" id="GO:0009360">
    <property type="term" value="C:DNA polymerase III complex"/>
    <property type="evidence" value="ECO:0007669"/>
    <property type="project" value="TreeGrafter"/>
</dbReference>
<gene>
    <name evidence="2" type="ORF">E2L05_01405</name>
</gene>
<sequence>MSVQNESLEADRAEGAPHPRHATALIGHEAAQDAFLSAYGSGRLHHAWLITGPPGIGKATLAWRIARFLLADIPQEGGSMFGDALPAPSSLETDMNSPLNRRLSALSDPSLYLLRRPLDVKRGKLKTVITVDEVRGLKKFFALSQSDGGRRVVIVDSADDMLGPAANALLKLLEEPPARTVFLLISHMPSRLLPTIRSRCRTLSCGPLDPDHVDHALAATLPELNEDERLALVRHASGSVGAALRMYAQDGLALSQTLDRMLGSLPGLDRMAATALANELGTPKAEDRRALFLDLLDQRLAGLARQGVLGYPVSPPLPEALTPSPNAGRRWADAQQQLTGRVRRGLAVNLDASALILDMCVKLDALAQDCAADR</sequence>
<dbReference type="PANTHER" id="PTHR11669:SF8">
    <property type="entry name" value="DNA POLYMERASE III SUBUNIT DELTA"/>
    <property type="match status" value="1"/>
</dbReference>
<evidence type="ECO:0000259" key="1">
    <source>
        <dbReference type="SMART" id="SM00382"/>
    </source>
</evidence>
<dbReference type="InterPro" id="IPR050238">
    <property type="entry name" value="DNA_Rep/Repair_Clamp_Loader"/>
</dbReference>
<dbReference type="Gene3D" id="3.40.50.300">
    <property type="entry name" value="P-loop containing nucleotide triphosphate hydrolases"/>
    <property type="match status" value="1"/>
</dbReference>
<dbReference type="InterPro" id="IPR003593">
    <property type="entry name" value="AAA+_ATPase"/>
</dbReference>
<dbReference type="Pfam" id="PF13177">
    <property type="entry name" value="DNA_pol3_delta2"/>
    <property type="match status" value="1"/>
</dbReference>
<comment type="caution">
    <text evidence="2">The sequence shown here is derived from an EMBL/GenBank/DDBJ whole genome shotgun (WGS) entry which is preliminary data.</text>
</comment>
<feature type="domain" description="AAA+ ATPase" evidence="1">
    <location>
        <begin position="44"/>
        <end position="208"/>
    </location>
</feature>
<dbReference type="OrthoDB" id="9811073at2"/>
<dbReference type="EC" id="2.7.7.7" evidence="2"/>